<comment type="similarity">
    <text evidence="1">Belongs to the PrpD family.</text>
</comment>
<dbReference type="Gene3D" id="1.10.4100.10">
    <property type="entry name" value="2-methylcitrate dehydratase PrpD"/>
    <property type="match status" value="1"/>
</dbReference>
<dbReference type="InterPro" id="IPR036148">
    <property type="entry name" value="MmgE/PrpD_sf"/>
</dbReference>
<protein>
    <recommendedName>
        <fullName evidence="3">MmgE/PrpD N-terminal domain-containing protein</fullName>
    </recommendedName>
</protein>
<dbReference type="EMBL" id="BAAABY010000007">
    <property type="protein sequence ID" value="GAA0445857.1"/>
    <property type="molecule type" value="Genomic_DNA"/>
</dbReference>
<proteinExistence type="inferred from homology"/>
<dbReference type="InterPro" id="IPR005656">
    <property type="entry name" value="MmgE_PrpD"/>
</dbReference>
<reference evidence="4 5" key="1">
    <citation type="journal article" date="2019" name="Int. J. Syst. Evol. Microbiol.">
        <title>The Global Catalogue of Microorganisms (GCM) 10K type strain sequencing project: providing services to taxonomists for standard genome sequencing and annotation.</title>
        <authorList>
            <consortium name="The Broad Institute Genomics Platform"/>
            <consortium name="The Broad Institute Genome Sequencing Center for Infectious Disease"/>
            <person name="Wu L."/>
            <person name="Ma J."/>
        </authorList>
    </citation>
    <scope>NUCLEOTIDE SEQUENCE [LARGE SCALE GENOMIC DNA]</scope>
    <source>
        <strain evidence="4 5">JCM 4805</strain>
    </source>
</reference>
<dbReference type="Pfam" id="PF03972">
    <property type="entry name" value="MmgE_PrpD_N"/>
    <property type="match status" value="1"/>
</dbReference>
<accession>A0ABN0ZGH9</accession>
<dbReference type="PANTHER" id="PTHR16943:SF8">
    <property type="entry name" value="2-METHYLCITRATE DEHYDRATASE"/>
    <property type="match status" value="1"/>
</dbReference>
<evidence type="ECO:0000313" key="4">
    <source>
        <dbReference type="EMBL" id="GAA0445857.1"/>
    </source>
</evidence>
<evidence type="ECO:0000256" key="1">
    <source>
        <dbReference type="ARBA" id="ARBA00006174"/>
    </source>
</evidence>
<organism evidence="4 5">
    <name type="scientific">Streptomyces olivaceiscleroticus</name>
    <dbReference type="NCBI Taxonomy" id="68245"/>
    <lineage>
        <taxon>Bacteria</taxon>
        <taxon>Bacillati</taxon>
        <taxon>Actinomycetota</taxon>
        <taxon>Actinomycetes</taxon>
        <taxon>Kitasatosporales</taxon>
        <taxon>Streptomycetaceae</taxon>
        <taxon>Streptomyces</taxon>
    </lineage>
</organism>
<evidence type="ECO:0000313" key="5">
    <source>
        <dbReference type="Proteomes" id="UP001500909"/>
    </source>
</evidence>
<evidence type="ECO:0000259" key="3">
    <source>
        <dbReference type="Pfam" id="PF03972"/>
    </source>
</evidence>
<name>A0ABN0ZGH9_9ACTN</name>
<feature type="region of interest" description="Disordered" evidence="2">
    <location>
        <begin position="515"/>
        <end position="558"/>
    </location>
</feature>
<comment type="caution">
    <text evidence="4">The sequence shown here is derived from an EMBL/GenBank/DDBJ whole genome shotgun (WGS) entry which is preliminary data.</text>
</comment>
<evidence type="ECO:0000256" key="2">
    <source>
        <dbReference type="SAM" id="MobiDB-lite"/>
    </source>
</evidence>
<dbReference type="InterPro" id="IPR045336">
    <property type="entry name" value="MmgE_PrpD_N"/>
</dbReference>
<keyword evidence="5" id="KW-1185">Reference proteome</keyword>
<dbReference type="SUPFAM" id="SSF103378">
    <property type="entry name" value="2-methylcitrate dehydratase PrpD"/>
    <property type="match status" value="1"/>
</dbReference>
<dbReference type="Proteomes" id="UP001500909">
    <property type="component" value="Unassembled WGS sequence"/>
</dbReference>
<dbReference type="InterPro" id="IPR042183">
    <property type="entry name" value="MmgE/PrpD_sf_1"/>
</dbReference>
<dbReference type="RefSeq" id="WP_346092891.1">
    <property type="nucleotide sequence ID" value="NZ_BAAABY010000007.1"/>
</dbReference>
<dbReference type="PANTHER" id="PTHR16943">
    <property type="entry name" value="2-METHYLCITRATE DEHYDRATASE-RELATED"/>
    <property type="match status" value="1"/>
</dbReference>
<sequence length="558" mass="58152">MAEKSSAPEGAPAAGRTPLFEELGGWAARLTPDAVPARVLRRAASQVLSQLGAVRAGMAEPLGRRLTAAFGPPQQSDPRRAASVLAGLGSFLNLDDTAYAGHLSNSTVAVPLAFAHALELDGPALLTAVVAANECAARITAAATLGPLRGQTALHAHLAGAVAGRLHCERAPAARWTAALGLAYAQPPWPLLRAFLASDARILNAFGPVRTAMDACDAAAAGLTGAPDLLEHPDGFLRRFATVPLPEAVTAGLGTRWHTETFSYKLHPGGPGIDAAVDCALDLHRDLGAPDAAGLAATLDDVLVEASLYTVLAVQRARRYLDGPERPLGALVLDIGHPVATALLTGRLTVADLGPRAADDPVRRAVAAKVRLRHDPDLTRELLASEAPFGEALRQAGPAAEPWLREFGGDDLVRLAGEQTLPAEDFAEATKATGARVTLRLKDGRTAVRELLIPYGAAGPHTRAHHAELVCAKFRALGGPAGVADALDRLPEMAAAELRAWLAAALRPAADQAAVSDPSGARATVTAHSHRAPDGHRLRASRPVRRTGPADDIEERRP</sequence>
<feature type="domain" description="MmgE/PrpD N-terminal" evidence="3">
    <location>
        <begin position="22"/>
        <end position="242"/>
    </location>
</feature>
<gene>
    <name evidence="4" type="ORF">GCM10010361_07070</name>
</gene>